<comment type="caution">
    <text evidence="1">The sequence shown here is derived from an EMBL/GenBank/DDBJ whole genome shotgun (WGS) entry which is preliminary data.</text>
</comment>
<evidence type="ECO:0000313" key="1">
    <source>
        <dbReference type="EMBL" id="RLE52124.1"/>
    </source>
</evidence>
<sequence>EKKRSGALKDKLILLLNKRFDRGWFTSKQVAMAFFEEYGEVIPVNVIATYLARFHYSGLLDRQGSRARWRYRISKELVAEVR</sequence>
<feature type="non-terminal residue" evidence="1">
    <location>
        <position position="1"/>
    </location>
</feature>
<name>A0A497EXK2_9CREN</name>
<accession>A0A497EXK2</accession>
<reference evidence="1 2" key="1">
    <citation type="submission" date="2018-06" db="EMBL/GenBank/DDBJ databases">
        <title>Extensive metabolic versatility and redundancy in microbially diverse, dynamic hydrothermal sediments.</title>
        <authorList>
            <person name="Dombrowski N."/>
            <person name="Teske A."/>
            <person name="Baker B.J."/>
        </authorList>
    </citation>
    <scope>NUCLEOTIDE SEQUENCE [LARGE SCALE GENOMIC DNA]</scope>
    <source>
        <strain evidence="1">B29_G17</strain>
    </source>
</reference>
<gene>
    <name evidence="1" type="ORF">DRJ20_00760</name>
</gene>
<protein>
    <submittedName>
        <fullName evidence="1">Uncharacterized protein</fullName>
    </submittedName>
</protein>
<evidence type="ECO:0000313" key="2">
    <source>
        <dbReference type="Proteomes" id="UP000268446"/>
    </source>
</evidence>
<dbReference type="Proteomes" id="UP000268446">
    <property type="component" value="Unassembled WGS sequence"/>
</dbReference>
<dbReference type="EMBL" id="QMQZ01000012">
    <property type="protein sequence ID" value="RLE52124.1"/>
    <property type="molecule type" value="Genomic_DNA"/>
</dbReference>
<dbReference type="AlphaFoldDB" id="A0A497EXK2"/>
<proteinExistence type="predicted"/>
<organism evidence="1 2">
    <name type="scientific">Thermoproteota archaeon</name>
    <dbReference type="NCBI Taxonomy" id="2056631"/>
    <lineage>
        <taxon>Archaea</taxon>
        <taxon>Thermoproteota</taxon>
    </lineage>
</organism>